<accession>T1HYJ9</accession>
<dbReference type="Pfam" id="PF02944">
    <property type="entry name" value="BESS"/>
    <property type="match status" value="1"/>
</dbReference>
<dbReference type="OMA" id="CREKWIN"/>
<dbReference type="InterPro" id="IPR004210">
    <property type="entry name" value="BESS_motif"/>
</dbReference>
<keyword evidence="3" id="KW-1185">Reference proteome</keyword>
<dbReference type="FunCoup" id="T1HYJ9">
    <property type="interactions" value="43"/>
</dbReference>
<dbReference type="EMBL" id="ACPB03022906">
    <property type="status" value="NOT_ANNOTATED_CDS"/>
    <property type="molecule type" value="Genomic_DNA"/>
</dbReference>
<dbReference type="SMART" id="SM00595">
    <property type="entry name" value="MADF"/>
    <property type="match status" value="1"/>
</dbReference>
<dbReference type="PANTHER" id="PTHR12243">
    <property type="entry name" value="MADF DOMAIN TRANSCRIPTION FACTOR"/>
    <property type="match status" value="1"/>
</dbReference>
<dbReference type="VEuPathDB" id="VectorBase:RPRC009119"/>
<reference evidence="2" key="1">
    <citation type="submission" date="2015-05" db="UniProtKB">
        <authorList>
            <consortium name="EnsemblMetazoa"/>
        </authorList>
    </citation>
    <scope>IDENTIFICATION</scope>
</reference>
<dbReference type="STRING" id="13249.T1HYJ9"/>
<keyword evidence="1" id="KW-0539">Nucleus</keyword>
<dbReference type="GO" id="GO:0003677">
    <property type="term" value="F:DNA binding"/>
    <property type="evidence" value="ECO:0007669"/>
    <property type="project" value="InterPro"/>
</dbReference>
<evidence type="ECO:0000313" key="3">
    <source>
        <dbReference type="Proteomes" id="UP000015103"/>
    </source>
</evidence>
<evidence type="ECO:0008006" key="4">
    <source>
        <dbReference type="Google" id="ProtNLM"/>
    </source>
</evidence>
<dbReference type="PANTHER" id="PTHR12243:SF67">
    <property type="entry name" value="COREPRESSOR OF PANGOLIN, ISOFORM A-RELATED"/>
    <property type="match status" value="1"/>
</dbReference>
<dbReference type="Pfam" id="PF10545">
    <property type="entry name" value="MADF_DNA_bdg"/>
    <property type="match status" value="1"/>
</dbReference>
<comment type="subcellular location">
    <subcellularLocation>
        <location evidence="1">Nucleus</location>
    </subcellularLocation>
</comment>
<dbReference type="InterPro" id="IPR006578">
    <property type="entry name" value="MADF-dom"/>
</dbReference>
<dbReference type="EnsemblMetazoa" id="RPRC009119-RA">
    <property type="protein sequence ID" value="RPRC009119-PA"/>
    <property type="gene ID" value="RPRC009119"/>
</dbReference>
<sequence length="219" mass="25479">MATIPTSEFQVHKLIDLVRANRCLYEPLDVNHNNRAVINSVWRAISYEMCQPESVCREKWINLRSNYARELRKTRRKIHEMEIYPKRKSLSQWAHYEALSFLSPFVKTRLDTIEKEADNRVGIKLERLDSQEPDPLTLTEVAEEVSSSDNVANNEGLARWTSDLDDDRLFLLSLLPLMKRLHTLDNCRFRMEVQSLLLNKLQAQLQSLDPLATDAPDSV</sequence>
<dbReference type="Proteomes" id="UP000015103">
    <property type="component" value="Unassembled WGS sequence"/>
</dbReference>
<dbReference type="InterPro" id="IPR039353">
    <property type="entry name" value="TF_Adf1"/>
</dbReference>
<dbReference type="HOGENOM" id="CLU_1262953_0_0_1"/>
<dbReference type="PROSITE" id="PS51029">
    <property type="entry name" value="MADF"/>
    <property type="match status" value="1"/>
</dbReference>
<dbReference type="PROSITE" id="PS51031">
    <property type="entry name" value="BESS"/>
    <property type="match status" value="1"/>
</dbReference>
<dbReference type="GO" id="GO:0005634">
    <property type="term" value="C:nucleus"/>
    <property type="evidence" value="ECO:0007669"/>
    <property type="project" value="UniProtKB-SubCell"/>
</dbReference>
<evidence type="ECO:0000313" key="2">
    <source>
        <dbReference type="EnsemblMetazoa" id="RPRC009119-PA"/>
    </source>
</evidence>
<proteinExistence type="predicted"/>
<name>T1HYJ9_RHOPR</name>
<dbReference type="InParanoid" id="T1HYJ9"/>
<protein>
    <recommendedName>
        <fullName evidence="4">MADF domain-containing protein</fullName>
    </recommendedName>
</protein>
<evidence type="ECO:0000256" key="1">
    <source>
        <dbReference type="PROSITE-ProRule" id="PRU00371"/>
    </source>
</evidence>
<dbReference type="AlphaFoldDB" id="T1HYJ9"/>
<organism evidence="2 3">
    <name type="scientific">Rhodnius prolixus</name>
    <name type="common">Triatomid bug</name>
    <dbReference type="NCBI Taxonomy" id="13249"/>
    <lineage>
        <taxon>Eukaryota</taxon>
        <taxon>Metazoa</taxon>
        <taxon>Ecdysozoa</taxon>
        <taxon>Arthropoda</taxon>
        <taxon>Hexapoda</taxon>
        <taxon>Insecta</taxon>
        <taxon>Pterygota</taxon>
        <taxon>Neoptera</taxon>
        <taxon>Paraneoptera</taxon>
        <taxon>Hemiptera</taxon>
        <taxon>Heteroptera</taxon>
        <taxon>Panheteroptera</taxon>
        <taxon>Cimicomorpha</taxon>
        <taxon>Reduviidae</taxon>
        <taxon>Triatominae</taxon>
        <taxon>Rhodnius</taxon>
    </lineage>
</organism>